<keyword evidence="2" id="KW-1185">Reference proteome</keyword>
<proteinExistence type="predicted"/>
<accession>A0A9E6XRI7</accession>
<evidence type="ECO:0000313" key="1">
    <source>
        <dbReference type="EMBL" id="UGS33639.1"/>
    </source>
</evidence>
<dbReference type="Pfam" id="PF05258">
    <property type="entry name" value="DciA"/>
    <property type="match status" value="1"/>
</dbReference>
<dbReference type="PANTHER" id="PTHR36456:SF1">
    <property type="entry name" value="UPF0232 PROTEIN SCO3875"/>
    <property type="match status" value="1"/>
</dbReference>
<dbReference type="PANTHER" id="PTHR36456">
    <property type="entry name" value="UPF0232 PROTEIN SCO3875"/>
    <property type="match status" value="1"/>
</dbReference>
<organism evidence="1 2">
    <name type="scientific">Capillimicrobium parvum</name>
    <dbReference type="NCBI Taxonomy" id="2884022"/>
    <lineage>
        <taxon>Bacteria</taxon>
        <taxon>Bacillati</taxon>
        <taxon>Actinomycetota</taxon>
        <taxon>Thermoleophilia</taxon>
        <taxon>Solirubrobacterales</taxon>
        <taxon>Capillimicrobiaceae</taxon>
        <taxon>Capillimicrobium</taxon>
    </lineage>
</organism>
<evidence type="ECO:0008006" key="3">
    <source>
        <dbReference type="Google" id="ProtNLM"/>
    </source>
</evidence>
<dbReference type="AlphaFoldDB" id="A0A9E6XRI7"/>
<dbReference type="Proteomes" id="UP001162834">
    <property type="component" value="Chromosome"/>
</dbReference>
<reference evidence="1" key="1">
    <citation type="journal article" date="2022" name="Int. J. Syst. Evol. Microbiol.">
        <title>Pseudomonas aegrilactucae sp. nov. and Pseudomonas morbosilactucae sp. nov., pathogens causing bacterial rot of lettuce in Japan.</title>
        <authorList>
            <person name="Sawada H."/>
            <person name="Fujikawa T."/>
            <person name="Satou M."/>
        </authorList>
    </citation>
    <scope>NUCLEOTIDE SEQUENCE</scope>
    <source>
        <strain evidence="1">0166_1</strain>
    </source>
</reference>
<sequence>MRRHAPRPAALAVESLASAVAPATPLARIQRAWPAAVGEFVAGHASPLRERGGTLTVYCAESVWAQEVALMAVEYVAAINRELGEALVREIRTTATPR</sequence>
<protein>
    <recommendedName>
        <fullName evidence="3">DUF721 domain-containing protein</fullName>
    </recommendedName>
</protein>
<evidence type="ECO:0000313" key="2">
    <source>
        <dbReference type="Proteomes" id="UP001162834"/>
    </source>
</evidence>
<name>A0A9E6XRI7_9ACTN</name>
<dbReference type="RefSeq" id="WP_259313336.1">
    <property type="nucleotide sequence ID" value="NZ_CP087164.1"/>
</dbReference>
<dbReference type="InterPro" id="IPR007922">
    <property type="entry name" value="DciA-like"/>
</dbReference>
<gene>
    <name evidence="1" type="ORF">DSM104329_00004</name>
</gene>
<dbReference type="KEGG" id="sbae:DSM104329_00004"/>
<dbReference type="EMBL" id="CP087164">
    <property type="protein sequence ID" value="UGS33639.1"/>
    <property type="molecule type" value="Genomic_DNA"/>
</dbReference>